<evidence type="ECO:0000256" key="1">
    <source>
        <dbReference type="SAM" id="MobiDB-lite"/>
    </source>
</evidence>
<name>A0A9P6ANM8_9AGAM</name>
<dbReference type="AlphaFoldDB" id="A0A9P6ANM8"/>
<comment type="caution">
    <text evidence="2">The sequence shown here is derived from an EMBL/GenBank/DDBJ whole genome shotgun (WGS) entry which is preliminary data.</text>
</comment>
<organism evidence="2 3">
    <name type="scientific">Hydnum rufescens UP504</name>
    <dbReference type="NCBI Taxonomy" id="1448309"/>
    <lineage>
        <taxon>Eukaryota</taxon>
        <taxon>Fungi</taxon>
        <taxon>Dikarya</taxon>
        <taxon>Basidiomycota</taxon>
        <taxon>Agaricomycotina</taxon>
        <taxon>Agaricomycetes</taxon>
        <taxon>Cantharellales</taxon>
        <taxon>Hydnaceae</taxon>
        <taxon>Hydnum</taxon>
    </lineage>
</organism>
<accession>A0A9P6ANM8</accession>
<evidence type="ECO:0000313" key="3">
    <source>
        <dbReference type="Proteomes" id="UP000886523"/>
    </source>
</evidence>
<reference evidence="2" key="1">
    <citation type="journal article" date="2020" name="Nat. Commun.">
        <title>Large-scale genome sequencing of mycorrhizal fungi provides insights into the early evolution of symbiotic traits.</title>
        <authorList>
            <person name="Miyauchi S."/>
            <person name="Kiss E."/>
            <person name="Kuo A."/>
            <person name="Drula E."/>
            <person name="Kohler A."/>
            <person name="Sanchez-Garcia M."/>
            <person name="Morin E."/>
            <person name="Andreopoulos B."/>
            <person name="Barry K.W."/>
            <person name="Bonito G."/>
            <person name="Buee M."/>
            <person name="Carver A."/>
            <person name="Chen C."/>
            <person name="Cichocki N."/>
            <person name="Clum A."/>
            <person name="Culley D."/>
            <person name="Crous P.W."/>
            <person name="Fauchery L."/>
            <person name="Girlanda M."/>
            <person name="Hayes R.D."/>
            <person name="Keri Z."/>
            <person name="LaButti K."/>
            <person name="Lipzen A."/>
            <person name="Lombard V."/>
            <person name="Magnuson J."/>
            <person name="Maillard F."/>
            <person name="Murat C."/>
            <person name="Nolan M."/>
            <person name="Ohm R.A."/>
            <person name="Pangilinan J."/>
            <person name="Pereira M.F."/>
            <person name="Perotto S."/>
            <person name="Peter M."/>
            <person name="Pfister S."/>
            <person name="Riley R."/>
            <person name="Sitrit Y."/>
            <person name="Stielow J.B."/>
            <person name="Szollosi G."/>
            <person name="Zifcakova L."/>
            <person name="Stursova M."/>
            <person name="Spatafora J.W."/>
            <person name="Tedersoo L."/>
            <person name="Vaario L.M."/>
            <person name="Yamada A."/>
            <person name="Yan M."/>
            <person name="Wang P."/>
            <person name="Xu J."/>
            <person name="Bruns T."/>
            <person name="Baldrian P."/>
            <person name="Vilgalys R."/>
            <person name="Dunand C."/>
            <person name="Henrissat B."/>
            <person name="Grigoriev I.V."/>
            <person name="Hibbett D."/>
            <person name="Nagy L.G."/>
            <person name="Martin F.M."/>
        </authorList>
    </citation>
    <scope>NUCLEOTIDE SEQUENCE</scope>
    <source>
        <strain evidence="2">UP504</strain>
    </source>
</reference>
<keyword evidence="3" id="KW-1185">Reference proteome</keyword>
<evidence type="ECO:0000313" key="2">
    <source>
        <dbReference type="EMBL" id="KAF9509194.1"/>
    </source>
</evidence>
<proteinExistence type="predicted"/>
<gene>
    <name evidence="2" type="ORF">BS47DRAFT_1349406</name>
</gene>
<dbReference type="EMBL" id="MU129040">
    <property type="protein sequence ID" value="KAF9509194.1"/>
    <property type="molecule type" value="Genomic_DNA"/>
</dbReference>
<protein>
    <submittedName>
        <fullName evidence="2">Uncharacterized protein</fullName>
    </submittedName>
</protein>
<feature type="region of interest" description="Disordered" evidence="1">
    <location>
        <begin position="1"/>
        <end position="22"/>
    </location>
</feature>
<dbReference type="Proteomes" id="UP000886523">
    <property type="component" value="Unassembled WGS sequence"/>
</dbReference>
<sequence length="331" mass="37201">MFRRERVLPAQTQGPMKDTTASSPKWLQRLFSPFRPHRDIAQGTGQNTVAGPISTKAITAAEGALRWIAKAPGGDKVQVRIGGALEVIKALSVTGPHDANTMRWLEYHLQYLVELLEPFAMMHRSQISSLLQYEVLMLGKELETASLKVRPITAPDEATMRKSMHTKQHEELDSTGPDIRAFTRDFKSALDQFRANALPLYPVSPIEAGLHPLGIISHSSCALAPFLDWILKSGKVVNYRIGVVRSVELYHRPRITGGRGDRSDRWDWRFMLVCLENGRQIENWIKIELSGLDSSVLTFSGAFPWCVADFRTLVSESARNRDFRDHKGNSP</sequence>
<feature type="compositionally biased region" description="Polar residues" evidence="1">
    <location>
        <begin position="10"/>
        <end position="22"/>
    </location>
</feature>